<gene>
    <name evidence="1" type="ORF">WN51_12425</name>
</gene>
<dbReference type="OrthoDB" id="10071381at2759"/>
<evidence type="ECO:0000313" key="1">
    <source>
        <dbReference type="EMBL" id="KOX75995.1"/>
    </source>
</evidence>
<keyword evidence="2" id="KW-1185">Reference proteome</keyword>
<proteinExistence type="predicted"/>
<dbReference type="Proteomes" id="UP000053105">
    <property type="component" value="Unassembled WGS sequence"/>
</dbReference>
<organism evidence="1 2">
    <name type="scientific">Melipona quadrifasciata</name>
    <dbReference type="NCBI Taxonomy" id="166423"/>
    <lineage>
        <taxon>Eukaryota</taxon>
        <taxon>Metazoa</taxon>
        <taxon>Ecdysozoa</taxon>
        <taxon>Arthropoda</taxon>
        <taxon>Hexapoda</taxon>
        <taxon>Insecta</taxon>
        <taxon>Pterygota</taxon>
        <taxon>Neoptera</taxon>
        <taxon>Endopterygota</taxon>
        <taxon>Hymenoptera</taxon>
        <taxon>Apocrita</taxon>
        <taxon>Aculeata</taxon>
        <taxon>Apoidea</taxon>
        <taxon>Anthophila</taxon>
        <taxon>Apidae</taxon>
        <taxon>Melipona</taxon>
    </lineage>
</organism>
<dbReference type="AlphaFoldDB" id="A0A0M9A2K8"/>
<accession>A0A0M9A2K8</accession>
<dbReference type="STRING" id="166423.A0A0M9A2K8"/>
<dbReference type="EMBL" id="KQ435756">
    <property type="protein sequence ID" value="KOX75995.1"/>
    <property type="molecule type" value="Genomic_DNA"/>
</dbReference>
<reference evidence="1 2" key="1">
    <citation type="submission" date="2015-07" db="EMBL/GenBank/DDBJ databases">
        <title>The genome of Melipona quadrifasciata.</title>
        <authorList>
            <person name="Pan H."/>
            <person name="Kapheim K."/>
        </authorList>
    </citation>
    <scope>NUCLEOTIDE SEQUENCE [LARGE SCALE GENOMIC DNA]</scope>
    <source>
        <strain evidence="1">0111107301</strain>
        <tissue evidence="1">Whole body</tissue>
    </source>
</reference>
<sequence length="234" mass="27088">MPDVPPINEVFRNLEMSSNLHLITEEPYTSAIEALMQDEMNFGILPQHDVEKFILGVEDLPLLVSHSHVKTPTVSRKRTLSSPTETPTKRSKVCFVKNGTSILKRAAITELQQGLSVIEVTELPEVKRSKKRRKLFDRQTKLSNTLMRKYIQNVTAHTIKEQPWFMPTLPSAKEYLRQPSTKIFNKLWGETLTKFFSQHFIKPLAQTVQDEFQDILFEIERTMDVSKCAFLRDI</sequence>
<name>A0A0M9A2K8_9HYME</name>
<protein>
    <submittedName>
        <fullName evidence="1">Uncharacterized protein</fullName>
    </submittedName>
</protein>
<dbReference type="CDD" id="cd21794">
    <property type="entry name" value="Rad21_Rec8_M_Rec8"/>
    <property type="match status" value="1"/>
</dbReference>
<evidence type="ECO:0000313" key="2">
    <source>
        <dbReference type="Proteomes" id="UP000053105"/>
    </source>
</evidence>